<reference evidence="1" key="1">
    <citation type="journal article" date="2014" name="Front. Microbiol.">
        <title>High frequency of phylogenetically diverse reductive dehalogenase-homologous genes in deep subseafloor sedimentary metagenomes.</title>
        <authorList>
            <person name="Kawai M."/>
            <person name="Futagami T."/>
            <person name="Toyoda A."/>
            <person name="Takaki Y."/>
            <person name="Nishi S."/>
            <person name="Hori S."/>
            <person name="Arai W."/>
            <person name="Tsubouchi T."/>
            <person name="Morono Y."/>
            <person name="Uchiyama I."/>
            <person name="Ito T."/>
            <person name="Fujiyama A."/>
            <person name="Inagaki F."/>
            <person name="Takami H."/>
        </authorList>
    </citation>
    <scope>NUCLEOTIDE SEQUENCE</scope>
    <source>
        <strain evidence="1">Expedition CK06-06</strain>
    </source>
</reference>
<protein>
    <submittedName>
        <fullName evidence="1">Uncharacterized protein</fullName>
    </submittedName>
</protein>
<dbReference type="Gene3D" id="3.40.50.300">
    <property type="entry name" value="P-loop containing nucleotide triphosphate hydrolases"/>
    <property type="match status" value="1"/>
</dbReference>
<proteinExistence type="predicted"/>
<evidence type="ECO:0000313" key="1">
    <source>
        <dbReference type="EMBL" id="GAH24978.1"/>
    </source>
</evidence>
<dbReference type="EMBL" id="BARU01000003">
    <property type="protein sequence ID" value="GAH24978.1"/>
    <property type="molecule type" value="Genomic_DNA"/>
</dbReference>
<dbReference type="InterPro" id="IPR008571">
    <property type="entry name" value="HerA-like"/>
</dbReference>
<dbReference type="SUPFAM" id="SSF52540">
    <property type="entry name" value="P-loop containing nucleoside triphosphate hydrolases"/>
    <property type="match status" value="1"/>
</dbReference>
<accession>X1FW55</accession>
<comment type="caution">
    <text evidence="1">The sequence shown here is derived from an EMBL/GenBank/DDBJ whole genome shotgun (WGS) entry which is preliminary data.</text>
</comment>
<dbReference type="PANTHER" id="PTHR42957">
    <property type="entry name" value="HELICASE MJ1565-RELATED"/>
    <property type="match status" value="1"/>
</dbReference>
<organism evidence="1">
    <name type="scientific">marine sediment metagenome</name>
    <dbReference type="NCBI Taxonomy" id="412755"/>
    <lineage>
        <taxon>unclassified sequences</taxon>
        <taxon>metagenomes</taxon>
        <taxon>ecological metagenomes</taxon>
    </lineage>
</organism>
<dbReference type="AlphaFoldDB" id="X1FW55"/>
<sequence>MINIKKTSTVGILGQKGTGKSYLTRQIAESIPKDAIVFDTIGILKPKGCQMYEVDIKQPEKQAILFSQITLRTHHNIGVDLSRLTKDEIVKFTNLYLSLTPMKNKYVIIDEMADYAPQIGESSKELERLVRHGRNFGCTFIFNTQRPAYLTKNVLNLIDVVVFFRLVWERDIVVVKDILNNLGKRNITTEVNEITNFGVGECKVYTFGIDNKDSKDSKDN</sequence>
<gene>
    <name evidence="1" type="ORF">S03H2_00044</name>
</gene>
<name>X1FW55_9ZZZZ</name>
<dbReference type="PANTHER" id="PTHR42957:SF1">
    <property type="entry name" value="HELICASE MJ1565-RELATED"/>
    <property type="match status" value="1"/>
</dbReference>
<dbReference type="InterPro" id="IPR027417">
    <property type="entry name" value="P-loop_NTPase"/>
</dbReference>